<proteinExistence type="predicted"/>
<sequence>MILKVVKARTETTWEKDLLQMILEAAESYGDSCGLPVDISPNRFMLNMVIQETLRLYYPVAFVVRETLHVMDVRGIQIPKGINLQTYGDLMYTSSNQKDSHKELLPLAKFPRLICHLGLGLPSVQANTCHVRTKGDSISYSFTLSGISTFPRV</sequence>
<dbReference type="Proteomes" id="UP001062846">
    <property type="component" value="Chromosome 7"/>
</dbReference>
<evidence type="ECO:0000313" key="1">
    <source>
        <dbReference type="EMBL" id="KAI8545520.1"/>
    </source>
</evidence>
<accession>A0ACC0MX79</accession>
<evidence type="ECO:0000313" key="2">
    <source>
        <dbReference type="Proteomes" id="UP001062846"/>
    </source>
</evidence>
<name>A0ACC0MX79_RHOML</name>
<organism evidence="1 2">
    <name type="scientific">Rhododendron molle</name>
    <name type="common">Chinese azalea</name>
    <name type="synonym">Azalea mollis</name>
    <dbReference type="NCBI Taxonomy" id="49168"/>
    <lineage>
        <taxon>Eukaryota</taxon>
        <taxon>Viridiplantae</taxon>
        <taxon>Streptophyta</taxon>
        <taxon>Embryophyta</taxon>
        <taxon>Tracheophyta</taxon>
        <taxon>Spermatophyta</taxon>
        <taxon>Magnoliopsida</taxon>
        <taxon>eudicotyledons</taxon>
        <taxon>Gunneridae</taxon>
        <taxon>Pentapetalae</taxon>
        <taxon>asterids</taxon>
        <taxon>Ericales</taxon>
        <taxon>Ericaceae</taxon>
        <taxon>Ericoideae</taxon>
        <taxon>Rhodoreae</taxon>
        <taxon>Rhododendron</taxon>
    </lineage>
</organism>
<keyword evidence="2" id="KW-1185">Reference proteome</keyword>
<comment type="caution">
    <text evidence="1">The sequence shown here is derived from an EMBL/GenBank/DDBJ whole genome shotgun (WGS) entry which is preliminary data.</text>
</comment>
<protein>
    <submittedName>
        <fullName evidence="1">Uncharacterized protein</fullName>
    </submittedName>
</protein>
<gene>
    <name evidence="1" type="ORF">RHMOL_Rhmol07G0046100</name>
</gene>
<dbReference type="EMBL" id="CM046394">
    <property type="protein sequence ID" value="KAI8545520.1"/>
    <property type="molecule type" value="Genomic_DNA"/>
</dbReference>
<reference evidence="1" key="1">
    <citation type="submission" date="2022-02" db="EMBL/GenBank/DDBJ databases">
        <title>Plant Genome Project.</title>
        <authorList>
            <person name="Zhang R.-G."/>
        </authorList>
    </citation>
    <scope>NUCLEOTIDE SEQUENCE</scope>
    <source>
        <strain evidence="1">AT1</strain>
    </source>
</reference>